<dbReference type="Proteomes" id="UP001177670">
    <property type="component" value="Unassembled WGS sequence"/>
</dbReference>
<proteinExistence type="predicted"/>
<organism evidence="2 3">
    <name type="scientific">Melipona bicolor</name>
    <dbReference type="NCBI Taxonomy" id="60889"/>
    <lineage>
        <taxon>Eukaryota</taxon>
        <taxon>Metazoa</taxon>
        <taxon>Ecdysozoa</taxon>
        <taxon>Arthropoda</taxon>
        <taxon>Hexapoda</taxon>
        <taxon>Insecta</taxon>
        <taxon>Pterygota</taxon>
        <taxon>Neoptera</taxon>
        <taxon>Endopterygota</taxon>
        <taxon>Hymenoptera</taxon>
        <taxon>Apocrita</taxon>
        <taxon>Aculeata</taxon>
        <taxon>Apoidea</taxon>
        <taxon>Anthophila</taxon>
        <taxon>Apidae</taxon>
        <taxon>Melipona</taxon>
    </lineage>
</organism>
<dbReference type="EMBL" id="JAHYIQ010000027">
    <property type="protein sequence ID" value="KAK1121228.1"/>
    <property type="molecule type" value="Genomic_DNA"/>
</dbReference>
<evidence type="ECO:0000313" key="3">
    <source>
        <dbReference type="Proteomes" id="UP001177670"/>
    </source>
</evidence>
<accession>A0AA40FLP5</accession>
<gene>
    <name evidence="2" type="ORF">K0M31_010535</name>
</gene>
<feature type="compositionally biased region" description="Acidic residues" evidence="1">
    <location>
        <begin position="109"/>
        <end position="118"/>
    </location>
</feature>
<sequence>MIREKNREKMNKIAESTLVNANGRVHGGYPSTSDGDENGRNENGEQPIQTMARLVDESVPRNISDISRNGSPKWDQTNAAPISSSRRNIQKNEKDAKRRRRKERNAKQEEEEEEEEESSNPSRDFLSPRRATIHGQRSLPSILSRLSF</sequence>
<dbReference type="AlphaFoldDB" id="A0AA40FLP5"/>
<protein>
    <submittedName>
        <fullName evidence="2">Uncharacterized protein</fullName>
    </submittedName>
</protein>
<feature type="compositionally biased region" description="Polar residues" evidence="1">
    <location>
        <begin position="138"/>
        <end position="148"/>
    </location>
</feature>
<feature type="compositionally biased region" description="Basic and acidic residues" evidence="1">
    <location>
        <begin position="1"/>
        <end position="12"/>
    </location>
</feature>
<reference evidence="2" key="1">
    <citation type="submission" date="2021-10" db="EMBL/GenBank/DDBJ databases">
        <title>Melipona bicolor Genome sequencing and assembly.</title>
        <authorList>
            <person name="Araujo N.S."/>
            <person name="Arias M.C."/>
        </authorList>
    </citation>
    <scope>NUCLEOTIDE SEQUENCE</scope>
    <source>
        <strain evidence="2">USP_2M_L1-L4_2017</strain>
        <tissue evidence="2">Whole body</tissue>
    </source>
</reference>
<evidence type="ECO:0000313" key="2">
    <source>
        <dbReference type="EMBL" id="KAK1121228.1"/>
    </source>
</evidence>
<feature type="compositionally biased region" description="Polar residues" evidence="1">
    <location>
        <begin position="64"/>
        <end position="87"/>
    </location>
</feature>
<keyword evidence="3" id="KW-1185">Reference proteome</keyword>
<feature type="region of interest" description="Disordered" evidence="1">
    <location>
        <begin position="1"/>
        <end position="148"/>
    </location>
</feature>
<comment type="caution">
    <text evidence="2">The sequence shown here is derived from an EMBL/GenBank/DDBJ whole genome shotgun (WGS) entry which is preliminary data.</text>
</comment>
<name>A0AA40FLP5_9HYME</name>
<evidence type="ECO:0000256" key="1">
    <source>
        <dbReference type="SAM" id="MobiDB-lite"/>
    </source>
</evidence>